<protein>
    <submittedName>
        <fullName evidence="1">Type I-F CRISPR-associated protein Csy2</fullName>
    </submittedName>
</protein>
<dbReference type="Pfam" id="PF09614">
    <property type="entry name" value="Cas_Csy2"/>
    <property type="match status" value="1"/>
</dbReference>
<dbReference type="EMBL" id="CP103416">
    <property type="protein sequence ID" value="UVW34104.1"/>
    <property type="molecule type" value="Genomic_DNA"/>
</dbReference>
<proteinExistence type="predicted"/>
<gene>
    <name evidence="1" type="primary">csy2</name>
    <name evidence="1" type="ORF">NYF23_08675</name>
</gene>
<dbReference type="Proteomes" id="UP001059934">
    <property type="component" value="Chromosome"/>
</dbReference>
<evidence type="ECO:0000313" key="2">
    <source>
        <dbReference type="Proteomes" id="UP001059934"/>
    </source>
</evidence>
<dbReference type="NCBIfam" id="TIGR02565">
    <property type="entry name" value="cas_Csy2"/>
    <property type="match status" value="1"/>
</dbReference>
<reference evidence="1" key="1">
    <citation type="submission" date="2022-08" db="EMBL/GenBank/DDBJ databases">
        <title>Catabolic pathway analysis in culturable SAR92 clade bacteria reveals their overlooked roles in DMSP degradation in coastal seas.</title>
        <authorList>
            <person name="He X."/>
            <person name="Zhang X."/>
            <person name="Zhang Y."/>
        </authorList>
    </citation>
    <scope>NUCLEOTIDE SEQUENCE</scope>
    <source>
        <strain evidence="1">H455</strain>
    </source>
</reference>
<keyword evidence="2" id="KW-1185">Reference proteome</keyword>
<dbReference type="CDD" id="cd09736">
    <property type="entry name" value="Csy2_I-F"/>
    <property type="match status" value="1"/>
</dbReference>
<organism evidence="1 2">
    <name type="scientific">SAR92 clade bacterium H455</name>
    <dbReference type="NCBI Taxonomy" id="2974818"/>
    <lineage>
        <taxon>Bacteria</taxon>
        <taxon>Pseudomonadati</taxon>
        <taxon>Pseudomonadota</taxon>
        <taxon>Gammaproteobacteria</taxon>
        <taxon>Cellvibrionales</taxon>
        <taxon>Porticoccaceae</taxon>
        <taxon>SAR92 clade</taxon>
    </lineage>
</organism>
<name>A0ABY5TJV8_9GAMM</name>
<accession>A0ABY5TJV8</accession>
<evidence type="ECO:0000313" key="1">
    <source>
        <dbReference type="EMBL" id="UVW34104.1"/>
    </source>
</evidence>
<dbReference type="InterPro" id="IPR013398">
    <property type="entry name" value="CRISPR-assoc_prot_Csy2"/>
</dbReference>
<sequence>MSHVSHYLLLDRIEIEGANAVSSPLTYGFPAVSGFMGAVHALNRKLVQSGLDVELSGTLIACHDIHVQRYRPHPYTDYSFNQSRNPIKKNGTTASIIEEGKAHLAVSLVVEISASRATSRDIDDDLTTIEQQCRQLVYQHPIAGGSVVAIEAVKLFDNSGEAQIKKALLPAFVLMNAQTDLIDVTQQMQKLNPEATALDALIEVSTLHHEPVPTKMSPSGWKTRSAKSGHGWLVPMPVGYQAIAPQFAPGELANSRNPEYPGQYVEAIYSLGKWVFPNRLPSDFSNCFWHYSEKENLYLFTQKHESQGA</sequence>